<evidence type="ECO:0000259" key="1">
    <source>
        <dbReference type="PROSITE" id="PS50995"/>
    </source>
</evidence>
<dbReference type="RefSeq" id="WP_340240465.1">
    <property type="nucleotide sequence ID" value="NZ_JBBEWC010000021.1"/>
</dbReference>
<dbReference type="Proteomes" id="UP001597510">
    <property type="component" value="Unassembled WGS sequence"/>
</dbReference>
<dbReference type="Pfam" id="PF13463">
    <property type="entry name" value="HTH_27"/>
    <property type="match status" value="1"/>
</dbReference>
<evidence type="ECO:0000313" key="3">
    <source>
        <dbReference type="Proteomes" id="UP001597510"/>
    </source>
</evidence>
<dbReference type="PROSITE" id="PS50995">
    <property type="entry name" value="HTH_MARR_2"/>
    <property type="match status" value="1"/>
</dbReference>
<sequence length="207" mass="24001">MDYTILKEIIALAEAYQQQTKADTWQKVQFVSWIINEANKPERPPAPAAFVPSQDGLISMFLGIAYKYAQFYSRRVFRNTQIYSLDDFAVLVSLFPDKEFKKIDVLRMCIQEKSSGNEVLKRLLREELLQERENPADARSKLLSLTDKGRTQYGLIQRGISKMAGHIVGDLNAEEKNLLLQVLMKLHQFHKPYFEENDEETLNKLLN</sequence>
<dbReference type="InterPro" id="IPR036390">
    <property type="entry name" value="WH_DNA-bd_sf"/>
</dbReference>
<comment type="caution">
    <text evidence="2">The sequence shown here is derived from an EMBL/GenBank/DDBJ whole genome shotgun (WGS) entry which is preliminary data.</text>
</comment>
<dbReference type="InterPro" id="IPR000835">
    <property type="entry name" value="HTH_MarR-typ"/>
</dbReference>
<proteinExistence type="predicted"/>
<reference evidence="3" key="1">
    <citation type="journal article" date="2019" name="Int. J. Syst. Evol. Microbiol.">
        <title>The Global Catalogue of Microorganisms (GCM) 10K type strain sequencing project: providing services to taxonomists for standard genome sequencing and annotation.</title>
        <authorList>
            <consortium name="The Broad Institute Genomics Platform"/>
            <consortium name="The Broad Institute Genome Sequencing Center for Infectious Disease"/>
            <person name="Wu L."/>
            <person name="Ma J."/>
        </authorList>
    </citation>
    <scope>NUCLEOTIDE SEQUENCE [LARGE SCALE GENOMIC DNA]</scope>
    <source>
        <strain evidence="3">KCTC 52344</strain>
    </source>
</reference>
<evidence type="ECO:0000313" key="2">
    <source>
        <dbReference type="EMBL" id="MFD2522196.1"/>
    </source>
</evidence>
<accession>A0ABW5J8N6</accession>
<gene>
    <name evidence="2" type="ORF">ACFSR2_14945</name>
</gene>
<feature type="domain" description="HTH marR-type" evidence="1">
    <location>
        <begin position="54"/>
        <end position="188"/>
    </location>
</feature>
<dbReference type="GO" id="GO:0003677">
    <property type="term" value="F:DNA binding"/>
    <property type="evidence" value="ECO:0007669"/>
    <property type="project" value="UniProtKB-KW"/>
</dbReference>
<keyword evidence="3" id="KW-1185">Reference proteome</keyword>
<keyword evidence="2" id="KW-0238">DNA-binding</keyword>
<dbReference type="SUPFAM" id="SSF46785">
    <property type="entry name" value="Winged helix' DNA-binding domain"/>
    <property type="match status" value="1"/>
</dbReference>
<dbReference type="InterPro" id="IPR036388">
    <property type="entry name" value="WH-like_DNA-bd_sf"/>
</dbReference>
<organism evidence="2 3">
    <name type="scientific">Emticicia soli</name>
    <dbReference type="NCBI Taxonomy" id="2027878"/>
    <lineage>
        <taxon>Bacteria</taxon>
        <taxon>Pseudomonadati</taxon>
        <taxon>Bacteroidota</taxon>
        <taxon>Cytophagia</taxon>
        <taxon>Cytophagales</taxon>
        <taxon>Leadbetterellaceae</taxon>
        <taxon>Emticicia</taxon>
    </lineage>
</organism>
<protein>
    <submittedName>
        <fullName evidence="2">Winged helix DNA-binding protein</fullName>
    </submittedName>
</protein>
<name>A0ABW5J8N6_9BACT</name>
<dbReference type="EMBL" id="JBHULC010000014">
    <property type="protein sequence ID" value="MFD2522196.1"/>
    <property type="molecule type" value="Genomic_DNA"/>
</dbReference>
<dbReference type="Gene3D" id="1.10.10.10">
    <property type="entry name" value="Winged helix-like DNA-binding domain superfamily/Winged helix DNA-binding domain"/>
    <property type="match status" value="1"/>
</dbReference>